<dbReference type="RefSeq" id="WP_136561906.1">
    <property type="nucleotide sequence ID" value="NZ_BAABLS010000001.1"/>
</dbReference>
<dbReference type="Pfam" id="PF19458">
    <property type="entry name" value="DUF5995"/>
    <property type="match status" value="1"/>
</dbReference>
<feature type="chain" id="PRO_5020533026" evidence="1">
    <location>
        <begin position="31"/>
        <end position="316"/>
    </location>
</feature>
<sequence>MTALTRLLAAALTTLLALGLAVGPATSASADDAYPGDPDPLRSILLPPIDRLIALLAPIPVPQTPYAGDLCVDGADACIDDAVVRMQERLEGLVATCSHSAVFSLAYLRVTENVRDAVRTGYFDDAAWLNRMDAVFAEMYFDTVANWSSGNKAAVPMAWRIALQAEDDRAASGLGNFLLAMNAHINSDFPRVLAAVGLTGPDGSRKADHDRYNNRLDSLYVPVFTEQAARFDPTFDDIDAGTLDDTVVGVIMRGWREMVWRHAEALTLAKSPAAKRLVEKEIDVYAALQAQLIRLVFVAPKGPRDAWCAEHGAGQG</sequence>
<dbReference type="EMBL" id="STGW01000002">
    <property type="protein sequence ID" value="THV17971.1"/>
    <property type="molecule type" value="Genomic_DNA"/>
</dbReference>
<proteinExistence type="predicted"/>
<organism evidence="2 3">
    <name type="scientific">Nocardioides caeni</name>
    <dbReference type="NCBI Taxonomy" id="574700"/>
    <lineage>
        <taxon>Bacteria</taxon>
        <taxon>Bacillati</taxon>
        <taxon>Actinomycetota</taxon>
        <taxon>Actinomycetes</taxon>
        <taxon>Propionibacteriales</taxon>
        <taxon>Nocardioidaceae</taxon>
        <taxon>Nocardioides</taxon>
    </lineage>
</organism>
<name>A0A4S8NNC3_9ACTN</name>
<protein>
    <submittedName>
        <fullName evidence="2">Uncharacterized protein</fullName>
    </submittedName>
</protein>
<dbReference type="AlphaFoldDB" id="A0A4S8NNC3"/>
<evidence type="ECO:0000313" key="2">
    <source>
        <dbReference type="EMBL" id="THV17971.1"/>
    </source>
</evidence>
<accession>A0A4S8NNC3</accession>
<reference evidence="2 3" key="1">
    <citation type="journal article" date="2009" name="Int. J. Syst. Evol. Microbiol.">
        <title>Nocardioides caeni sp. nov., isolated from wastewater.</title>
        <authorList>
            <person name="Yoon J.H."/>
            <person name="Kang S.J."/>
            <person name="Park S."/>
            <person name="Kim W."/>
            <person name="Oh T.K."/>
        </authorList>
    </citation>
    <scope>NUCLEOTIDE SEQUENCE [LARGE SCALE GENOMIC DNA]</scope>
    <source>
        <strain evidence="2 3">DSM 23134</strain>
    </source>
</reference>
<evidence type="ECO:0000256" key="1">
    <source>
        <dbReference type="SAM" id="SignalP"/>
    </source>
</evidence>
<dbReference type="InterPro" id="IPR046037">
    <property type="entry name" value="DUF5995"/>
</dbReference>
<evidence type="ECO:0000313" key="3">
    <source>
        <dbReference type="Proteomes" id="UP000307087"/>
    </source>
</evidence>
<comment type="caution">
    <text evidence="2">The sequence shown here is derived from an EMBL/GenBank/DDBJ whole genome shotgun (WGS) entry which is preliminary data.</text>
</comment>
<gene>
    <name evidence="2" type="ORF">E9934_05865</name>
</gene>
<feature type="signal peptide" evidence="1">
    <location>
        <begin position="1"/>
        <end position="30"/>
    </location>
</feature>
<keyword evidence="3" id="KW-1185">Reference proteome</keyword>
<dbReference type="Proteomes" id="UP000307087">
    <property type="component" value="Unassembled WGS sequence"/>
</dbReference>
<dbReference type="OrthoDB" id="583431at2"/>
<keyword evidence="1" id="KW-0732">Signal</keyword>